<sequence>MTLPYLPLPAKISGGTGALYFFLLVKSQLKKKRKFSEAFFGWVNP</sequence>
<name>A1ZFY5_MICM2</name>
<keyword evidence="1" id="KW-0812">Transmembrane</keyword>
<comment type="caution">
    <text evidence="2">The sequence shown here is derived from an EMBL/GenBank/DDBJ whole genome shotgun (WGS) entry which is preliminary data.</text>
</comment>
<dbReference type="AlphaFoldDB" id="A1ZFY5"/>
<protein>
    <submittedName>
        <fullName evidence="2">Uncharacterized protein</fullName>
    </submittedName>
</protein>
<evidence type="ECO:0000313" key="3">
    <source>
        <dbReference type="Proteomes" id="UP000004095"/>
    </source>
</evidence>
<keyword evidence="1" id="KW-1133">Transmembrane helix</keyword>
<dbReference type="Proteomes" id="UP000004095">
    <property type="component" value="Unassembled WGS sequence"/>
</dbReference>
<gene>
    <name evidence="2" type="ORF">M23134_01233</name>
</gene>
<keyword evidence="3" id="KW-1185">Reference proteome</keyword>
<organism evidence="2 3">
    <name type="scientific">Microscilla marina ATCC 23134</name>
    <dbReference type="NCBI Taxonomy" id="313606"/>
    <lineage>
        <taxon>Bacteria</taxon>
        <taxon>Pseudomonadati</taxon>
        <taxon>Bacteroidota</taxon>
        <taxon>Cytophagia</taxon>
        <taxon>Cytophagales</taxon>
        <taxon>Microscillaceae</taxon>
        <taxon>Microscilla</taxon>
    </lineage>
</organism>
<dbReference type="EMBL" id="AAWS01000005">
    <property type="protein sequence ID" value="EAY30909.1"/>
    <property type="molecule type" value="Genomic_DNA"/>
</dbReference>
<keyword evidence="1" id="KW-0472">Membrane</keyword>
<accession>A1ZFY5</accession>
<feature type="transmembrane region" description="Helical" evidence="1">
    <location>
        <begin position="6"/>
        <end position="25"/>
    </location>
</feature>
<proteinExistence type="predicted"/>
<reference evidence="2" key="1">
    <citation type="submission" date="2007-01" db="EMBL/GenBank/DDBJ databases">
        <authorList>
            <person name="Haygood M."/>
            <person name="Podell S."/>
            <person name="Anderson C."/>
            <person name="Hopkinson B."/>
            <person name="Roe K."/>
            <person name="Barbeau K."/>
            <person name="Gaasterland T."/>
            <person name="Ferriera S."/>
            <person name="Johnson J."/>
            <person name="Kravitz S."/>
            <person name="Beeson K."/>
            <person name="Sutton G."/>
            <person name="Rogers Y.-H."/>
            <person name="Friedman R."/>
            <person name="Frazier M."/>
            <person name="Venter J.C."/>
        </authorList>
    </citation>
    <scope>NUCLEOTIDE SEQUENCE [LARGE SCALE GENOMIC DNA]</scope>
    <source>
        <strain evidence="2">ATCC 23134</strain>
    </source>
</reference>
<evidence type="ECO:0000256" key="1">
    <source>
        <dbReference type="SAM" id="Phobius"/>
    </source>
</evidence>
<evidence type="ECO:0000313" key="2">
    <source>
        <dbReference type="EMBL" id="EAY30909.1"/>
    </source>
</evidence>